<proteinExistence type="predicted"/>
<accession>A0A644Y034</accession>
<sequence length="102" mass="11625">MKIKKNLSDADMLKGFKEARSFETEILEDSQVAHSVSRPAKVAQKGNELLLPADAQEKLNKYLLELSMEWFKNGNGEVEWNVQKEKDQIIIKPAPSKRKAVK</sequence>
<gene>
    <name evidence="1" type="ORF">SDC9_66030</name>
</gene>
<organism evidence="1">
    <name type="scientific">bioreactor metagenome</name>
    <dbReference type="NCBI Taxonomy" id="1076179"/>
    <lineage>
        <taxon>unclassified sequences</taxon>
        <taxon>metagenomes</taxon>
        <taxon>ecological metagenomes</taxon>
    </lineage>
</organism>
<name>A0A644Y034_9ZZZZ</name>
<comment type="caution">
    <text evidence="1">The sequence shown here is derived from an EMBL/GenBank/DDBJ whole genome shotgun (WGS) entry which is preliminary data.</text>
</comment>
<reference evidence="1" key="1">
    <citation type="submission" date="2019-08" db="EMBL/GenBank/DDBJ databases">
        <authorList>
            <person name="Kucharzyk K."/>
            <person name="Murdoch R.W."/>
            <person name="Higgins S."/>
            <person name="Loffler F."/>
        </authorList>
    </citation>
    <scope>NUCLEOTIDE SEQUENCE</scope>
</reference>
<protein>
    <submittedName>
        <fullName evidence="1">Uncharacterized protein</fullName>
    </submittedName>
</protein>
<dbReference type="AlphaFoldDB" id="A0A644Y034"/>
<evidence type="ECO:0000313" key="1">
    <source>
        <dbReference type="EMBL" id="MPM19604.1"/>
    </source>
</evidence>
<dbReference type="EMBL" id="VSSQ01003207">
    <property type="protein sequence ID" value="MPM19604.1"/>
    <property type="molecule type" value="Genomic_DNA"/>
</dbReference>